<dbReference type="Proteomes" id="UP000054011">
    <property type="component" value="Unassembled WGS sequence"/>
</dbReference>
<evidence type="ECO:0000256" key="1">
    <source>
        <dbReference type="SAM" id="MobiDB-lite"/>
    </source>
</evidence>
<proteinExistence type="predicted"/>
<feature type="region of interest" description="Disordered" evidence="1">
    <location>
        <begin position="79"/>
        <end position="103"/>
    </location>
</feature>
<gene>
    <name evidence="2" type="ORF">ATE80_29515</name>
</gene>
<reference evidence="2 3" key="1">
    <citation type="submission" date="2015-11" db="EMBL/GenBank/DDBJ databases">
        <title>Genome-wide analysis reveals the secondary metabolome in Streptomyces kanasensis ZX01.</title>
        <authorList>
            <person name="Zhang G."/>
            <person name="Han L."/>
            <person name="Feng J."/>
            <person name="Zhang X."/>
        </authorList>
    </citation>
    <scope>NUCLEOTIDE SEQUENCE [LARGE SCALE GENOMIC DNA]</scope>
    <source>
        <strain evidence="2 3">ZX01</strain>
    </source>
</reference>
<evidence type="ECO:0008006" key="4">
    <source>
        <dbReference type="Google" id="ProtNLM"/>
    </source>
</evidence>
<sequence>MWTDQDTLTASDLEQLALQLTGHARALAADDQRHAATLPKNDGRGALADGILREAADCLSQPIEEIEQRGQTLLLALADTPRPGRQRGLRAGPSGTWGQKGMWPRMRRPAVPLLPTAFELLLNGLLKRRPSGPGALPPAREPRPRVF</sequence>
<accession>A0A100Y0E2</accession>
<evidence type="ECO:0000313" key="3">
    <source>
        <dbReference type="Proteomes" id="UP000054011"/>
    </source>
</evidence>
<dbReference type="EMBL" id="LNSV01000147">
    <property type="protein sequence ID" value="KUH35386.1"/>
    <property type="molecule type" value="Genomic_DNA"/>
</dbReference>
<organism evidence="2 3">
    <name type="scientific">Streptomyces kanasensis</name>
    <dbReference type="NCBI Taxonomy" id="936756"/>
    <lineage>
        <taxon>Bacteria</taxon>
        <taxon>Bacillati</taxon>
        <taxon>Actinomycetota</taxon>
        <taxon>Actinomycetes</taxon>
        <taxon>Kitasatosporales</taxon>
        <taxon>Streptomycetaceae</taxon>
        <taxon>Streptomyces</taxon>
    </lineage>
</organism>
<dbReference type="AlphaFoldDB" id="A0A100Y0E2"/>
<name>A0A100Y0E2_9ACTN</name>
<evidence type="ECO:0000313" key="2">
    <source>
        <dbReference type="EMBL" id="KUH35386.1"/>
    </source>
</evidence>
<protein>
    <recommendedName>
        <fullName evidence="4">DUF222 domain-containing protein</fullName>
    </recommendedName>
</protein>
<comment type="caution">
    <text evidence="2">The sequence shown here is derived from an EMBL/GenBank/DDBJ whole genome shotgun (WGS) entry which is preliminary data.</text>
</comment>
<keyword evidence="3" id="KW-1185">Reference proteome</keyword>